<dbReference type="EMBL" id="CAADFI010000002">
    <property type="protein sequence ID" value="VFJ88751.1"/>
    <property type="molecule type" value="Genomic_DNA"/>
</dbReference>
<dbReference type="EMBL" id="CAADFG010000002">
    <property type="protein sequence ID" value="VFJ87112.1"/>
    <property type="molecule type" value="Genomic_DNA"/>
</dbReference>
<dbReference type="Pfam" id="PF13676">
    <property type="entry name" value="TIR_2"/>
    <property type="match status" value="1"/>
</dbReference>
<dbReference type="AlphaFoldDB" id="A0A450UR28"/>
<dbReference type="GO" id="GO:0007165">
    <property type="term" value="P:signal transduction"/>
    <property type="evidence" value="ECO:0007669"/>
    <property type="project" value="InterPro"/>
</dbReference>
<accession>A0A450UR28</accession>
<gene>
    <name evidence="3" type="ORF">BECKH772A_GA0070896_1000229</name>
    <name evidence="4" type="ORF">BECKH772B_GA0070898_1000225</name>
    <name evidence="5" type="ORF">BECKH772C_GA0070978_1000176</name>
</gene>
<proteinExistence type="predicted"/>
<feature type="domain" description="TIR" evidence="2">
    <location>
        <begin position="37"/>
        <end position="114"/>
    </location>
</feature>
<evidence type="ECO:0000313" key="3">
    <source>
        <dbReference type="EMBL" id="VFJ87112.1"/>
    </source>
</evidence>
<protein>
    <submittedName>
        <fullName evidence="5">TIR domain</fullName>
    </submittedName>
</protein>
<evidence type="ECO:0000256" key="1">
    <source>
        <dbReference type="SAM" id="MobiDB-lite"/>
    </source>
</evidence>
<dbReference type="Gene3D" id="3.40.50.10140">
    <property type="entry name" value="Toll/interleukin-1 receptor homology (TIR) domain"/>
    <property type="match status" value="1"/>
</dbReference>
<feature type="region of interest" description="Disordered" evidence="1">
    <location>
        <begin position="120"/>
        <end position="140"/>
    </location>
</feature>
<dbReference type="InterPro" id="IPR000157">
    <property type="entry name" value="TIR_dom"/>
</dbReference>
<dbReference type="SUPFAM" id="SSF52200">
    <property type="entry name" value="Toll/Interleukin receptor TIR domain"/>
    <property type="match status" value="1"/>
</dbReference>
<feature type="compositionally biased region" description="Basic residues" evidence="1">
    <location>
        <begin position="123"/>
        <end position="140"/>
    </location>
</feature>
<sequence length="140" mass="16122">MPLFATFDDLRRFNREMGSRVRATLDSASYTKSGKTVFLSHSSADKEYLPAVITILENHGGRVYIDSEDDRLPNSPDRETAEILRGTIKSCRRFVLLVTTNANGCLGNWDWRMERRASGRSPCFRRQRNHTSRNGQRRNI</sequence>
<organism evidence="5">
    <name type="scientific">Candidatus Kentrum eta</name>
    <dbReference type="NCBI Taxonomy" id="2126337"/>
    <lineage>
        <taxon>Bacteria</taxon>
        <taxon>Pseudomonadati</taxon>
        <taxon>Pseudomonadota</taxon>
        <taxon>Gammaproteobacteria</taxon>
        <taxon>Candidatus Kentrum</taxon>
    </lineage>
</organism>
<reference evidence="5" key="1">
    <citation type="submission" date="2019-02" db="EMBL/GenBank/DDBJ databases">
        <authorList>
            <person name="Gruber-Vodicka R. H."/>
            <person name="Seah K. B. B."/>
        </authorList>
    </citation>
    <scope>NUCLEOTIDE SEQUENCE</scope>
    <source>
        <strain evidence="5">BECK_SA2B12</strain>
        <strain evidence="3">BECK_SA2B15</strain>
        <strain evidence="4">BECK_SA2B20</strain>
    </source>
</reference>
<evidence type="ECO:0000259" key="2">
    <source>
        <dbReference type="Pfam" id="PF13676"/>
    </source>
</evidence>
<dbReference type="InterPro" id="IPR035897">
    <property type="entry name" value="Toll_tir_struct_dom_sf"/>
</dbReference>
<evidence type="ECO:0000313" key="5">
    <source>
        <dbReference type="EMBL" id="VFJ95012.1"/>
    </source>
</evidence>
<dbReference type="EMBL" id="CAADFJ010000001">
    <property type="protein sequence ID" value="VFJ95012.1"/>
    <property type="molecule type" value="Genomic_DNA"/>
</dbReference>
<evidence type="ECO:0000313" key="4">
    <source>
        <dbReference type="EMBL" id="VFJ88751.1"/>
    </source>
</evidence>
<name>A0A450UR28_9GAMM</name>